<dbReference type="Gene3D" id="2.180.10.10">
    <property type="entry name" value="RHS repeat-associated core"/>
    <property type="match status" value="1"/>
</dbReference>
<feature type="transmembrane region" description="Helical" evidence="1">
    <location>
        <begin position="148"/>
        <end position="165"/>
    </location>
</feature>
<accession>A0A9D1EXC2</accession>
<protein>
    <submittedName>
        <fullName evidence="2">RHS repeat-associated core domain-containing protein</fullName>
    </submittedName>
</protein>
<proteinExistence type="predicted"/>
<dbReference type="PANTHER" id="PTHR32305">
    <property type="match status" value="1"/>
</dbReference>
<dbReference type="NCBIfam" id="TIGR03696">
    <property type="entry name" value="Rhs_assc_core"/>
    <property type="match status" value="1"/>
</dbReference>
<keyword evidence="1" id="KW-0812">Transmembrane</keyword>
<feature type="transmembrane region" description="Helical" evidence="1">
    <location>
        <begin position="82"/>
        <end position="107"/>
    </location>
</feature>
<reference evidence="2" key="2">
    <citation type="journal article" date="2021" name="PeerJ">
        <title>Extensive microbial diversity within the chicken gut microbiome revealed by metagenomics and culture.</title>
        <authorList>
            <person name="Gilroy R."/>
            <person name="Ravi A."/>
            <person name="Getino M."/>
            <person name="Pursley I."/>
            <person name="Horton D.L."/>
            <person name="Alikhan N.F."/>
            <person name="Baker D."/>
            <person name="Gharbi K."/>
            <person name="Hall N."/>
            <person name="Watson M."/>
            <person name="Adriaenssens E.M."/>
            <person name="Foster-Nyarko E."/>
            <person name="Jarju S."/>
            <person name="Secka A."/>
            <person name="Antonio M."/>
            <person name="Oren A."/>
            <person name="Chaudhuri R.R."/>
            <person name="La Ragione R."/>
            <person name="Hildebrand F."/>
            <person name="Pallen M.J."/>
        </authorList>
    </citation>
    <scope>NUCLEOTIDE SEQUENCE</scope>
    <source>
        <strain evidence="2">6276</strain>
    </source>
</reference>
<evidence type="ECO:0000313" key="3">
    <source>
        <dbReference type="Proteomes" id="UP000823928"/>
    </source>
</evidence>
<dbReference type="PANTHER" id="PTHR32305:SF15">
    <property type="entry name" value="PROTEIN RHSA-RELATED"/>
    <property type="match status" value="1"/>
</dbReference>
<dbReference type="Proteomes" id="UP000823928">
    <property type="component" value="Unassembled WGS sequence"/>
</dbReference>
<feature type="transmembrane region" description="Helical" evidence="1">
    <location>
        <begin position="185"/>
        <end position="202"/>
    </location>
</feature>
<dbReference type="AlphaFoldDB" id="A0A9D1EXC2"/>
<dbReference type="InterPro" id="IPR050708">
    <property type="entry name" value="T6SS_VgrG/RHS"/>
</dbReference>
<name>A0A9D1EXC2_9BACT</name>
<evidence type="ECO:0000256" key="1">
    <source>
        <dbReference type="SAM" id="Phobius"/>
    </source>
</evidence>
<keyword evidence="1" id="KW-1133">Transmembrane helix</keyword>
<reference evidence="2" key="1">
    <citation type="submission" date="2020-10" db="EMBL/GenBank/DDBJ databases">
        <authorList>
            <person name="Gilroy R."/>
        </authorList>
    </citation>
    <scope>NUCLEOTIDE SEQUENCE</scope>
    <source>
        <strain evidence="2">6276</strain>
    </source>
</reference>
<comment type="caution">
    <text evidence="2">The sequence shown here is derived from an EMBL/GenBank/DDBJ whole genome shotgun (WGS) entry which is preliminary data.</text>
</comment>
<organism evidence="2 3">
    <name type="scientific">Candidatus Scatousia excrementigallinarum</name>
    <dbReference type="NCBI Taxonomy" id="2840935"/>
    <lineage>
        <taxon>Bacteria</taxon>
        <taxon>Candidatus Scatousia</taxon>
    </lineage>
</organism>
<sequence>MEGGIKKKNSIGCQNTTLSWYYCNSRETGLYYLNSRYYDPSIGRFINADDISYIQPTDINGLNLFAYCYNNPIMYVDPTGQFIISLLLTLGTLALSGIAVGIVGQLASDLVTSVMVGEFVFSSWEDYLGSAIGGAIGGMLSLIPGFGYAAAVIGGTIGTFAGLAIDKATGSNNMSWADIGIQTGISMGVNIVAGLFTAYLRIPGITKGSHSFTQVWKSGVTRLFKYGHTMHLKTAAKGFVSSLVSNFSESFLVGACLQGIIKALYILRNLEKVKS</sequence>
<dbReference type="EMBL" id="DVIU01000026">
    <property type="protein sequence ID" value="HIS35250.1"/>
    <property type="molecule type" value="Genomic_DNA"/>
</dbReference>
<evidence type="ECO:0000313" key="2">
    <source>
        <dbReference type="EMBL" id="HIS35250.1"/>
    </source>
</evidence>
<keyword evidence="1" id="KW-0472">Membrane</keyword>
<dbReference type="InterPro" id="IPR022385">
    <property type="entry name" value="Rhs_assc_core"/>
</dbReference>
<gene>
    <name evidence="2" type="ORF">IAC10_01275</name>
</gene>